<dbReference type="GO" id="GO:0015074">
    <property type="term" value="P:DNA integration"/>
    <property type="evidence" value="ECO:0007669"/>
    <property type="project" value="UniProtKB-KW"/>
</dbReference>
<dbReference type="EMBL" id="MDDS01000013">
    <property type="protein sequence ID" value="ODP38544.1"/>
    <property type="molecule type" value="Genomic_DNA"/>
</dbReference>
<comment type="caution">
    <text evidence="8">The sequence shown here is derived from an EMBL/GenBank/DDBJ whole genome shotgun (WGS) entry which is preliminary data.</text>
</comment>
<sequence>MAKPNAANARIKREYFTYLKEAQRRDEGSIDAVAKALARFEEANGHKDFKTFHRAQAVAFKHKLDQQTAVRTGKPLSRATVNSTLSALRAFFIWLAGQPGYKSRLSYADADYFNLAEKDVRIAKAARHKAFPTLEQVHHVIAAMPTGNAIELRNRALLAFALLTGARDGALASFRLKHVDLVQGRVDQDARDVRTKASKTFSTWFFPVGGDTLPIVQDWCEYLRTTLLWGDDDPLFPPTQIGLGENGGFMPIGLRRGECWQGAGPIRDIFRNAFTAAGLPYFNPHSLRDTLVQLGEQVCTTPEQFKAWSQNLGHERVMTTLTSYGTVAPHRQAELIRGLSGAKGAAGKLAATVDPAFLAQVVAAMQSLPGGGQG</sequence>
<dbReference type="GO" id="GO:0003677">
    <property type="term" value="F:DNA binding"/>
    <property type="evidence" value="ECO:0007669"/>
    <property type="project" value="UniProtKB-UniRule"/>
</dbReference>
<dbReference type="RefSeq" id="WP_069319633.1">
    <property type="nucleotide sequence ID" value="NZ_MDDS01000013.1"/>
</dbReference>
<dbReference type="InterPro" id="IPR002104">
    <property type="entry name" value="Integrase_catalytic"/>
</dbReference>
<protein>
    <submittedName>
        <fullName evidence="8">Recombinase XerC</fullName>
    </submittedName>
</protein>
<dbReference type="OrthoDB" id="7354488at2"/>
<evidence type="ECO:0000256" key="4">
    <source>
        <dbReference type="ARBA" id="ARBA00023172"/>
    </source>
</evidence>
<evidence type="ECO:0000259" key="7">
    <source>
        <dbReference type="PROSITE" id="PS51900"/>
    </source>
</evidence>
<comment type="similarity">
    <text evidence="1">Belongs to the 'phage' integrase family.</text>
</comment>
<evidence type="ECO:0000256" key="2">
    <source>
        <dbReference type="ARBA" id="ARBA00022908"/>
    </source>
</evidence>
<dbReference type="Proteomes" id="UP000094487">
    <property type="component" value="Unassembled WGS sequence"/>
</dbReference>
<dbReference type="GO" id="GO:0006310">
    <property type="term" value="P:DNA recombination"/>
    <property type="evidence" value="ECO:0007669"/>
    <property type="project" value="UniProtKB-KW"/>
</dbReference>
<dbReference type="Pfam" id="PF02899">
    <property type="entry name" value="Phage_int_SAM_1"/>
    <property type="match status" value="1"/>
</dbReference>
<evidence type="ECO:0000313" key="8">
    <source>
        <dbReference type="EMBL" id="ODP38544.1"/>
    </source>
</evidence>
<proteinExistence type="inferred from homology"/>
<dbReference type="CDD" id="cd00397">
    <property type="entry name" value="DNA_BRE_C"/>
    <property type="match status" value="1"/>
</dbReference>
<dbReference type="PANTHER" id="PTHR30349:SF41">
    <property type="entry name" value="INTEGRASE_RECOMBINASE PROTEIN MJ0367-RELATED"/>
    <property type="match status" value="1"/>
</dbReference>
<dbReference type="PANTHER" id="PTHR30349">
    <property type="entry name" value="PHAGE INTEGRASE-RELATED"/>
    <property type="match status" value="1"/>
</dbReference>
<dbReference type="InterPro" id="IPR011010">
    <property type="entry name" value="DNA_brk_join_enz"/>
</dbReference>
<dbReference type="AlphaFoldDB" id="A0A1E3LXU8"/>
<dbReference type="InterPro" id="IPR013762">
    <property type="entry name" value="Integrase-like_cat_sf"/>
</dbReference>
<reference evidence="8 9" key="1">
    <citation type="submission" date="2016-08" db="EMBL/GenBank/DDBJ databases">
        <title>Draft genome of the agarase producing Sphingomonas sp. MCT13.</title>
        <authorList>
            <person name="D'Andrea M.M."/>
            <person name="Rossolini G.M."/>
            <person name="Thaller M.C."/>
        </authorList>
    </citation>
    <scope>NUCLEOTIDE SEQUENCE [LARGE SCALE GENOMIC DNA]</scope>
    <source>
        <strain evidence="8 9">MCT13</strain>
    </source>
</reference>
<feature type="domain" description="Core-binding (CB)" evidence="7">
    <location>
        <begin position="6"/>
        <end position="96"/>
    </location>
</feature>
<evidence type="ECO:0000256" key="3">
    <source>
        <dbReference type="ARBA" id="ARBA00023125"/>
    </source>
</evidence>
<dbReference type="InterPro" id="IPR010998">
    <property type="entry name" value="Integrase_recombinase_N"/>
</dbReference>
<dbReference type="Gene3D" id="1.10.443.10">
    <property type="entry name" value="Intergrase catalytic core"/>
    <property type="match status" value="1"/>
</dbReference>
<keyword evidence="9" id="KW-1185">Reference proteome</keyword>
<evidence type="ECO:0000313" key="9">
    <source>
        <dbReference type="Proteomes" id="UP000094487"/>
    </source>
</evidence>
<feature type="domain" description="Tyr recombinase" evidence="6">
    <location>
        <begin position="127"/>
        <end position="337"/>
    </location>
</feature>
<dbReference type="InterPro" id="IPR050090">
    <property type="entry name" value="Tyrosine_recombinase_XerCD"/>
</dbReference>
<organism evidence="8 9">
    <name type="scientific">Sphingomonas turrisvirgatae</name>
    <dbReference type="NCBI Taxonomy" id="1888892"/>
    <lineage>
        <taxon>Bacteria</taxon>
        <taxon>Pseudomonadati</taxon>
        <taxon>Pseudomonadota</taxon>
        <taxon>Alphaproteobacteria</taxon>
        <taxon>Sphingomonadales</taxon>
        <taxon>Sphingomonadaceae</taxon>
        <taxon>Sphingomonas</taxon>
    </lineage>
</organism>
<keyword evidence="4" id="KW-0233">DNA recombination</keyword>
<dbReference type="InterPro" id="IPR044068">
    <property type="entry name" value="CB"/>
</dbReference>
<keyword evidence="2" id="KW-0229">DNA integration</keyword>
<dbReference type="PROSITE" id="PS51898">
    <property type="entry name" value="TYR_RECOMBINASE"/>
    <property type="match status" value="1"/>
</dbReference>
<dbReference type="PROSITE" id="PS51900">
    <property type="entry name" value="CB"/>
    <property type="match status" value="1"/>
</dbReference>
<dbReference type="InterPro" id="IPR004107">
    <property type="entry name" value="Integrase_SAM-like_N"/>
</dbReference>
<keyword evidence="3 5" id="KW-0238">DNA-binding</keyword>
<dbReference type="STRING" id="1888892.BFL28_00390"/>
<name>A0A1E3LXU8_9SPHN</name>
<evidence type="ECO:0000256" key="5">
    <source>
        <dbReference type="PROSITE-ProRule" id="PRU01248"/>
    </source>
</evidence>
<accession>A0A1E3LXU8</accession>
<gene>
    <name evidence="8" type="ORF">BFL28_00390</name>
</gene>
<dbReference type="Gene3D" id="1.10.150.130">
    <property type="match status" value="1"/>
</dbReference>
<dbReference type="SUPFAM" id="SSF56349">
    <property type="entry name" value="DNA breaking-rejoining enzymes"/>
    <property type="match status" value="1"/>
</dbReference>
<evidence type="ECO:0000256" key="1">
    <source>
        <dbReference type="ARBA" id="ARBA00008857"/>
    </source>
</evidence>
<evidence type="ECO:0000259" key="6">
    <source>
        <dbReference type="PROSITE" id="PS51898"/>
    </source>
</evidence>